<evidence type="ECO:0000256" key="2">
    <source>
        <dbReference type="ARBA" id="ARBA00022908"/>
    </source>
</evidence>
<dbReference type="InterPro" id="IPR002104">
    <property type="entry name" value="Integrase_catalytic"/>
</dbReference>
<dbReference type="SUPFAM" id="SSF56349">
    <property type="entry name" value="DNA breaking-rejoining enzymes"/>
    <property type="match status" value="1"/>
</dbReference>
<dbReference type="Gene3D" id="1.10.150.130">
    <property type="match status" value="1"/>
</dbReference>
<comment type="caution">
    <text evidence="6">The sequence shown here is derived from an EMBL/GenBank/DDBJ whole genome shotgun (WGS) entry which is preliminary data.</text>
</comment>
<gene>
    <name evidence="6" type="primary">xerC_1</name>
    <name evidence="6" type="ORF">JEOPIN946_00567</name>
</gene>
<dbReference type="Proteomes" id="UP000588186">
    <property type="component" value="Unassembled WGS sequence"/>
</dbReference>
<dbReference type="PANTHER" id="PTHR30629">
    <property type="entry name" value="PROPHAGE INTEGRASE"/>
    <property type="match status" value="1"/>
</dbReference>
<keyword evidence="3" id="KW-0238">DNA-binding</keyword>
<accession>A0A6V7R5H2</accession>
<evidence type="ECO:0000256" key="3">
    <source>
        <dbReference type="ARBA" id="ARBA00023125"/>
    </source>
</evidence>
<dbReference type="InterPro" id="IPR004107">
    <property type="entry name" value="Integrase_SAM-like_N"/>
</dbReference>
<dbReference type="Pfam" id="PF00589">
    <property type="entry name" value="Phage_integrase"/>
    <property type="match status" value="1"/>
</dbReference>
<evidence type="ECO:0000259" key="5">
    <source>
        <dbReference type="PROSITE" id="PS51898"/>
    </source>
</evidence>
<dbReference type="CDD" id="cd01189">
    <property type="entry name" value="INT_ICEBs1_C_like"/>
    <property type="match status" value="1"/>
</dbReference>
<protein>
    <submittedName>
        <fullName evidence="6">Tyrosine recombinase XerC</fullName>
    </submittedName>
</protein>
<comment type="similarity">
    <text evidence="1">Belongs to the 'phage' integrase family.</text>
</comment>
<evidence type="ECO:0000256" key="4">
    <source>
        <dbReference type="ARBA" id="ARBA00023172"/>
    </source>
</evidence>
<dbReference type="PANTHER" id="PTHR30629:SF2">
    <property type="entry name" value="PROPHAGE INTEGRASE INTS-RELATED"/>
    <property type="match status" value="1"/>
</dbReference>
<dbReference type="InterPro" id="IPR028259">
    <property type="entry name" value="AP2-like_int_N"/>
</dbReference>
<dbReference type="EMBL" id="CAJEWB010000005">
    <property type="protein sequence ID" value="CAD2072566.1"/>
    <property type="molecule type" value="Genomic_DNA"/>
</dbReference>
<sequence>MTKINRITLKNGEFRYEFNVYLGIDPLTGKKKRTTRRFKSKRSAEVALRKLELSRFENNVSSINKYTFKDIYNLWLENHKNEIRGTTLASKQSKFNKRILPKFGRLLINEITVAYCQSIVNEWSKEMQAYNDYIIQTRLVFNYAERLEIINKNPMRLVSLPKKKNEKEFVVEKKQFLDSLELKLFMEILESEQNTLNTCLFRVLAFTGMRKGEVLALHWSDVNLQTNELYVQKTLVKVSNKHLLQPPKTKASYRWLDIDQKTINFLKRWKIEQKELYKEFGFHVQNDENQPIFTTYHHRLNKMNYMRVSTPNDKLEAFFGRHKELHKIKIHGFRHTHASLLFEAGATIKEVQSRLGHSDIKTTMDIYTHITTSSRKRLAEKFQNHIDF</sequence>
<keyword evidence="4" id="KW-0233">DNA recombination</keyword>
<keyword evidence="7" id="KW-1185">Reference proteome</keyword>
<dbReference type="GO" id="GO:0006310">
    <property type="term" value="P:DNA recombination"/>
    <property type="evidence" value="ECO:0007669"/>
    <property type="project" value="UniProtKB-KW"/>
</dbReference>
<evidence type="ECO:0000256" key="1">
    <source>
        <dbReference type="ARBA" id="ARBA00008857"/>
    </source>
</evidence>
<dbReference type="PROSITE" id="PS51898">
    <property type="entry name" value="TYR_RECOMBINASE"/>
    <property type="match status" value="1"/>
</dbReference>
<feature type="domain" description="Tyr recombinase" evidence="5">
    <location>
        <begin position="172"/>
        <end position="383"/>
    </location>
</feature>
<name>A0A6V7R5H2_9BACL</name>
<reference evidence="6 7" key="1">
    <citation type="submission" date="2020-07" db="EMBL/GenBank/DDBJ databases">
        <authorList>
            <person name="Criscuolo A."/>
        </authorList>
    </citation>
    <scope>NUCLEOTIDE SEQUENCE [LARGE SCALE GENOMIC DNA]</scope>
    <source>
        <strain evidence="6">CIP107946</strain>
    </source>
</reference>
<dbReference type="GO" id="GO:0015074">
    <property type="term" value="P:DNA integration"/>
    <property type="evidence" value="ECO:0007669"/>
    <property type="project" value="UniProtKB-KW"/>
</dbReference>
<dbReference type="AlphaFoldDB" id="A0A6V7R5H2"/>
<dbReference type="InterPro" id="IPR011010">
    <property type="entry name" value="DNA_brk_join_enz"/>
</dbReference>
<dbReference type="Pfam" id="PF14659">
    <property type="entry name" value="Phage_int_SAM_3"/>
    <property type="match status" value="1"/>
</dbReference>
<dbReference type="InterPro" id="IPR010998">
    <property type="entry name" value="Integrase_recombinase_N"/>
</dbReference>
<dbReference type="GO" id="GO:0003677">
    <property type="term" value="F:DNA binding"/>
    <property type="evidence" value="ECO:0007669"/>
    <property type="project" value="UniProtKB-KW"/>
</dbReference>
<evidence type="ECO:0000313" key="6">
    <source>
        <dbReference type="EMBL" id="CAD2072566.1"/>
    </source>
</evidence>
<dbReference type="Gene3D" id="1.10.443.10">
    <property type="entry name" value="Intergrase catalytic core"/>
    <property type="match status" value="1"/>
</dbReference>
<organism evidence="6 7">
    <name type="scientific">Phocicoccus pinnipedialis</name>
    <dbReference type="NCBI Taxonomy" id="110845"/>
    <lineage>
        <taxon>Bacteria</taxon>
        <taxon>Bacillati</taxon>
        <taxon>Bacillota</taxon>
        <taxon>Bacilli</taxon>
        <taxon>Bacillales</taxon>
        <taxon>Salinicoccaceae</taxon>
        <taxon>Phocicoccus</taxon>
    </lineage>
</organism>
<dbReference type="InterPro" id="IPR013762">
    <property type="entry name" value="Integrase-like_cat_sf"/>
</dbReference>
<proteinExistence type="inferred from homology"/>
<dbReference type="Pfam" id="PF14657">
    <property type="entry name" value="Arm-DNA-bind_4"/>
    <property type="match status" value="1"/>
</dbReference>
<keyword evidence="2" id="KW-0229">DNA integration</keyword>
<evidence type="ECO:0000313" key="7">
    <source>
        <dbReference type="Proteomes" id="UP000588186"/>
    </source>
</evidence>
<dbReference type="RefSeq" id="WP_186076672.1">
    <property type="nucleotide sequence ID" value="NZ_CAJEWB010000005.1"/>
</dbReference>
<dbReference type="InterPro" id="IPR050808">
    <property type="entry name" value="Phage_Integrase"/>
</dbReference>